<accession>A0A0E9T3S0</accession>
<sequence>MCCAPTWTPGFLLTPDTPMGRPSPPSTSARHLTSQTCRTRTSSAST</sequence>
<dbReference type="AlphaFoldDB" id="A0A0E9T3S0"/>
<proteinExistence type="predicted"/>
<dbReference type="EMBL" id="GBXM01061309">
    <property type="protein sequence ID" value="JAH47268.1"/>
    <property type="molecule type" value="Transcribed_RNA"/>
</dbReference>
<reference evidence="2" key="1">
    <citation type="submission" date="2014-11" db="EMBL/GenBank/DDBJ databases">
        <authorList>
            <person name="Amaro Gonzalez C."/>
        </authorList>
    </citation>
    <scope>NUCLEOTIDE SEQUENCE</scope>
</reference>
<reference evidence="2" key="2">
    <citation type="journal article" date="2015" name="Fish Shellfish Immunol.">
        <title>Early steps in the European eel (Anguilla anguilla)-Vibrio vulnificus interaction in the gills: Role of the RtxA13 toxin.</title>
        <authorList>
            <person name="Callol A."/>
            <person name="Pajuelo D."/>
            <person name="Ebbesson L."/>
            <person name="Teles M."/>
            <person name="MacKenzie S."/>
            <person name="Amaro C."/>
        </authorList>
    </citation>
    <scope>NUCLEOTIDE SEQUENCE</scope>
</reference>
<name>A0A0E9T3S0_ANGAN</name>
<protein>
    <submittedName>
        <fullName evidence="2">Uncharacterized protein</fullName>
    </submittedName>
</protein>
<organism evidence="2">
    <name type="scientific">Anguilla anguilla</name>
    <name type="common">European freshwater eel</name>
    <name type="synonym">Muraena anguilla</name>
    <dbReference type="NCBI Taxonomy" id="7936"/>
    <lineage>
        <taxon>Eukaryota</taxon>
        <taxon>Metazoa</taxon>
        <taxon>Chordata</taxon>
        <taxon>Craniata</taxon>
        <taxon>Vertebrata</taxon>
        <taxon>Euteleostomi</taxon>
        <taxon>Actinopterygii</taxon>
        <taxon>Neopterygii</taxon>
        <taxon>Teleostei</taxon>
        <taxon>Anguilliformes</taxon>
        <taxon>Anguillidae</taxon>
        <taxon>Anguilla</taxon>
    </lineage>
</organism>
<feature type="region of interest" description="Disordered" evidence="1">
    <location>
        <begin position="1"/>
        <end position="46"/>
    </location>
</feature>
<evidence type="ECO:0000256" key="1">
    <source>
        <dbReference type="SAM" id="MobiDB-lite"/>
    </source>
</evidence>
<feature type="compositionally biased region" description="Polar residues" evidence="1">
    <location>
        <begin position="26"/>
        <end position="46"/>
    </location>
</feature>
<evidence type="ECO:0000313" key="2">
    <source>
        <dbReference type="EMBL" id="JAH47268.1"/>
    </source>
</evidence>